<evidence type="ECO:0000313" key="1">
    <source>
        <dbReference type="EMBL" id="EDT37228.1"/>
    </source>
</evidence>
<dbReference type="AlphaFoldDB" id="B1TGS6"/>
<dbReference type="EMBL" id="ABLK01000551">
    <property type="protein sequence ID" value="EDT37228.1"/>
    <property type="molecule type" value="Genomic_DNA"/>
</dbReference>
<sequence length="149" mass="16602">MQRFHREHLVVRAVLLVGLQQNLVAHARYLGGIGFATKQVDDRCTKECKPGRVDVLGQCTVEAIEQHDDFGFTIGHVSQSRIQTGQCEKPEARGAGCIFVQQVMAVKLRPGQWQQTLVGSQPRVFDRSIEYNPECLIGISKAVRHPSHG</sequence>
<accession>B1TGS6</accession>
<proteinExistence type="predicted"/>
<gene>
    <name evidence="1" type="ORF">BamMEX5DRAFT_6992</name>
</gene>
<dbReference type="Proteomes" id="UP000004814">
    <property type="component" value="Unassembled WGS sequence"/>
</dbReference>
<protein>
    <submittedName>
        <fullName evidence="1">Uncharacterized protein</fullName>
    </submittedName>
</protein>
<name>B1TGS6_9BURK</name>
<organism evidence="1 2">
    <name type="scientific">Burkholderia ambifaria MEX-5</name>
    <dbReference type="NCBI Taxonomy" id="396597"/>
    <lineage>
        <taxon>Bacteria</taxon>
        <taxon>Pseudomonadati</taxon>
        <taxon>Pseudomonadota</taxon>
        <taxon>Betaproteobacteria</taxon>
        <taxon>Burkholderiales</taxon>
        <taxon>Burkholderiaceae</taxon>
        <taxon>Burkholderia</taxon>
        <taxon>Burkholderia cepacia complex</taxon>
    </lineage>
</organism>
<evidence type="ECO:0000313" key="2">
    <source>
        <dbReference type="Proteomes" id="UP000004814"/>
    </source>
</evidence>
<comment type="caution">
    <text evidence="1">The sequence shown here is derived from an EMBL/GenBank/DDBJ whole genome shotgun (WGS) entry which is preliminary data.</text>
</comment>
<reference evidence="1 2" key="1">
    <citation type="submission" date="2008-03" db="EMBL/GenBank/DDBJ databases">
        <title>Sequencing of the draft genome and assembly of Burkholderia ambifaria MEX-5.</title>
        <authorList>
            <consortium name="US DOE Joint Genome Institute (JGI-PGF)"/>
            <person name="Copeland A."/>
            <person name="Lucas S."/>
            <person name="Lapidus A."/>
            <person name="Glavina del Rio T."/>
            <person name="Dalin E."/>
            <person name="Tice H."/>
            <person name="Bruce D."/>
            <person name="Goodwin L."/>
            <person name="Pitluck S."/>
            <person name="Larimer F."/>
            <person name="Land M.L."/>
            <person name="Hauser L."/>
            <person name="Tiedje J."/>
            <person name="Richardson P."/>
        </authorList>
    </citation>
    <scope>NUCLEOTIDE SEQUENCE [LARGE SCALE GENOMIC DNA]</scope>
    <source>
        <strain evidence="1 2">MEX-5</strain>
    </source>
</reference>